<dbReference type="KEGG" id="fcs:TRV642_2599"/>
<evidence type="ECO:0000313" key="3">
    <source>
        <dbReference type="Proteomes" id="UP001152749"/>
    </source>
</evidence>
<proteinExistence type="predicted"/>
<dbReference type="EMBL" id="OX336425">
    <property type="protein sequence ID" value="CAI2767458.1"/>
    <property type="molecule type" value="Genomic_DNA"/>
</dbReference>
<sequence length="214" mass="25593">MKELDLLKKDWQKNSDSFEQISEKEIYKMIHKKSSSIVKWILIISILEVLFWTLSNYFSNVDADLKKMNHPEIILFMDILMYFNYVVIFVFIYFFYKNYKTITTTVSTKLLMSSILKTRKTVQYYVWYNLGMLVVSSILSFFIGYVYNPDMALIREKLALNGKAMLFSIGAMVLLTVVLFGMFWGIYRLLYGTLLRRLYTNYKELKKIDFDERR</sequence>
<feature type="transmembrane region" description="Helical" evidence="1">
    <location>
        <begin position="125"/>
        <end position="147"/>
    </location>
</feature>
<name>A0A9W4TI46_9FLAO</name>
<feature type="transmembrane region" description="Helical" evidence="1">
    <location>
        <begin position="37"/>
        <end position="54"/>
    </location>
</feature>
<reference evidence="2" key="1">
    <citation type="submission" date="2022-09" db="EMBL/GenBank/DDBJ databases">
        <authorList>
            <person name="Duchaud E."/>
        </authorList>
    </citation>
    <scope>NUCLEOTIDE SEQUENCE</scope>
    <source>
        <strain evidence="2">TRV642</strain>
    </source>
</reference>
<dbReference type="Proteomes" id="UP001152749">
    <property type="component" value="Chromosome"/>
</dbReference>
<keyword evidence="1" id="KW-0812">Transmembrane</keyword>
<keyword evidence="1" id="KW-1133">Transmembrane helix</keyword>
<keyword evidence="1" id="KW-0472">Membrane</keyword>
<gene>
    <name evidence="2" type="ORF">TRV642_2599</name>
</gene>
<organism evidence="2 3">
    <name type="scientific">Flavobacterium collinsii</name>
    <dbReference type="NCBI Taxonomy" id="1114861"/>
    <lineage>
        <taxon>Bacteria</taxon>
        <taxon>Pseudomonadati</taxon>
        <taxon>Bacteroidota</taxon>
        <taxon>Flavobacteriia</taxon>
        <taxon>Flavobacteriales</taxon>
        <taxon>Flavobacteriaceae</taxon>
        <taxon>Flavobacterium</taxon>
    </lineage>
</organism>
<evidence type="ECO:0000256" key="1">
    <source>
        <dbReference type="SAM" id="Phobius"/>
    </source>
</evidence>
<protein>
    <submittedName>
        <fullName evidence="2">Uncharacterized protein</fullName>
    </submittedName>
</protein>
<feature type="transmembrane region" description="Helical" evidence="1">
    <location>
        <begin position="167"/>
        <end position="187"/>
    </location>
</feature>
<dbReference type="AlphaFoldDB" id="A0A9W4TI46"/>
<accession>A0A9W4TI46</accession>
<evidence type="ECO:0000313" key="2">
    <source>
        <dbReference type="EMBL" id="CAI2767458.1"/>
    </source>
</evidence>
<dbReference type="RefSeq" id="WP_263360372.1">
    <property type="nucleotide sequence ID" value="NZ_JBIPCK010000003.1"/>
</dbReference>
<feature type="transmembrane region" description="Helical" evidence="1">
    <location>
        <begin position="74"/>
        <end position="96"/>
    </location>
</feature>